<accession>A0A371GLH2</accession>
<dbReference type="SUPFAM" id="SSF50630">
    <property type="entry name" value="Acid proteases"/>
    <property type="match status" value="1"/>
</dbReference>
<keyword evidence="3" id="KW-1185">Reference proteome</keyword>
<dbReference type="STRING" id="157652.A0A371GLH2"/>
<feature type="non-terminal residue" evidence="2">
    <location>
        <position position="304"/>
    </location>
</feature>
<dbReference type="EMBL" id="QJKJ01005133">
    <property type="protein sequence ID" value="RDX91394.1"/>
    <property type="molecule type" value="Genomic_DNA"/>
</dbReference>
<proteinExistence type="predicted"/>
<dbReference type="AlphaFoldDB" id="A0A371GLH2"/>
<feature type="domain" description="G-patch" evidence="1">
    <location>
        <begin position="233"/>
        <end position="261"/>
    </location>
</feature>
<protein>
    <recommendedName>
        <fullName evidence="1">G-patch domain-containing protein</fullName>
    </recommendedName>
</protein>
<dbReference type="InterPro" id="IPR021109">
    <property type="entry name" value="Peptidase_aspartic_dom_sf"/>
</dbReference>
<dbReference type="Proteomes" id="UP000257109">
    <property type="component" value="Unassembled WGS sequence"/>
</dbReference>
<sequence>MNSESHRKLLIKVLNEVHVDKNISLDKFGEIVNNIMVNNYLAFSDEEISTEGRGHNRAFNISVKCLGHLLTRVLIDNGSSLNVMPKATLEKLHYDRTKVKSSTIIVRAFDGSKREVMGEVEISIQIGPFIFRISFQIMDIKLVYSCLLGRPWIHASRAVPSSLHKKLKFIVDNKLVIIFGEEDLSVSCPQSTEHIEAIEEALETAFQSLEITNTTLAKDEPRKGKVLRPMIAATRMMIKKGFRVSQGLGKNLHGISKPIELRGTWLDNKIAEHRIPLECNCPLVKQKLRRMNPETSLKIKEEVN</sequence>
<dbReference type="PANTHER" id="PTHR32108">
    <property type="entry name" value="DNA-DIRECTED RNA POLYMERASE SUBUNIT ALPHA"/>
    <property type="match status" value="1"/>
</dbReference>
<comment type="caution">
    <text evidence="2">The sequence shown here is derived from an EMBL/GenBank/DDBJ whole genome shotgun (WGS) entry which is preliminary data.</text>
</comment>
<evidence type="ECO:0000313" key="3">
    <source>
        <dbReference type="Proteomes" id="UP000257109"/>
    </source>
</evidence>
<gene>
    <name evidence="2" type="ORF">CR513_26638</name>
</gene>
<dbReference type="GO" id="GO:0003676">
    <property type="term" value="F:nucleic acid binding"/>
    <property type="evidence" value="ECO:0007669"/>
    <property type="project" value="InterPro"/>
</dbReference>
<dbReference type="Gene3D" id="2.40.70.10">
    <property type="entry name" value="Acid Proteases"/>
    <property type="match status" value="1"/>
</dbReference>
<organism evidence="2 3">
    <name type="scientific">Mucuna pruriens</name>
    <name type="common">Velvet bean</name>
    <name type="synonym">Dolichos pruriens</name>
    <dbReference type="NCBI Taxonomy" id="157652"/>
    <lineage>
        <taxon>Eukaryota</taxon>
        <taxon>Viridiplantae</taxon>
        <taxon>Streptophyta</taxon>
        <taxon>Embryophyta</taxon>
        <taxon>Tracheophyta</taxon>
        <taxon>Spermatophyta</taxon>
        <taxon>Magnoliopsida</taxon>
        <taxon>eudicotyledons</taxon>
        <taxon>Gunneridae</taxon>
        <taxon>Pentapetalae</taxon>
        <taxon>rosids</taxon>
        <taxon>fabids</taxon>
        <taxon>Fabales</taxon>
        <taxon>Fabaceae</taxon>
        <taxon>Papilionoideae</taxon>
        <taxon>50 kb inversion clade</taxon>
        <taxon>NPAAA clade</taxon>
        <taxon>indigoferoid/millettioid clade</taxon>
        <taxon>Phaseoleae</taxon>
        <taxon>Mucuna</taxon>
    </lineage>
</organism>
<dbReference type="PANTHER" id="PTHR32108:SF9">
    <property type="entry name" value="REVERSE TRANSCRIPTASE RNASE H-LIKE DOMAIN-CONTAINING PROTEIN"/>
    <property type="match status" value="1"/>
</dbReference>
<dbReference type="InterPro" id="IPR000467">
    <property type="entry name" value="G_patch_dom"/>
</dbReference>
<feature type="non-terminal residue" evidence="2">
    <location>
        <position position="1"/>
    </location>
</feature>
<dbReference type="Pfam" id="PF01585">
    <property type="entry name" value="G-patch"/>
    <property type="match status" value="1"/>
</dbReference>
<evidence type="ECO:0000313" key="2">
    <source>
        <dbReference type="EMBL" id="RDX91394.1"/>
    </source>
</evidence>
<evidence type="ECO:0000259" key="1">
    <source>
        <dbReference type="Pfam" id="PF01585"/>
    </source>
</evidence>
<name>A0A371GLH2_MUCPR</name>
<dbReference type="OrthoDB" id="1736143at2759"/>
<reference evidence="2" key="1">
    <citation type="submission" date="2018-05" db="EMBL/GenBank/DDBJ databases">
        <title>Draft genome of Mucuna pruriens seed.</title>
        <authorList>
            <person name="Nnadi N.E."/>
            <person name="Vos R."/>
            <person name="Hasami M.H."/>
            <person name="Devisetty U.K."/>
            <person name="Aguiy J.C."/>
        </authorList>
    </citation>
    <scope>NUCLEOTIDE SEQUENCE [LARGE SCALE GENOMIC DNA]</scope>
    <source>
        <strain evidence="2">JCA_2017</strain>
    </source>
</reference>
<dbReference type="CDD" id="cd00303">
    <property type="entry name" value="retropepsin_like"/>
    <property type="match status" value="1"/>
</dbReference>